<evidence type="ECO:0000313" key="5">
    <source>
        <dbReference type="EMBL" id="QJA06630.1"/>
    </source>
</evidence>
<proteinExistence type="inferred from homology"/>
<evidence type="ECO:0000256" key="1">
    <source>
        <dbReference type="ARBA" id="ARBA00007228"/>
    </source>
</evidence>
<dbReference type="SUPFAM" id="SSF75217">
    <property type="entry name" value="alpha/beta knot"/>
    <property type="match status" value="1"/>
</dbReference>
<dbReference type="AlphaFoldDB" id="A0A6H1WTX3"/>
<dbReference type="Pfam" id="PF08032">
    <property type="entry name" value="SpoU_sub_bind"/>
    <property type="match status" value="1"/>
</dbReference>
<evidence type="ECO:0000256" key="2">
    <source>
        <dbReference type="ARBA" id="ARBA00022603"/>
    </source>
</evidence>
<dbReference type="InterPro" id="IPR004441">
    <property type="entry name" value="rRNA_MeTrfase_TrmH"/>
</dbReference>
<feature type="domain" description="RNA 2-O ribose methyltransferase substrate binding" evidence="4">
    <location>
        <begin position="4"/>
        <end position="80"/>
    </location>
</feature>
<comment type="similarity">
    <text evidence="1">Belongs to the class IV-like SAM-binding methyltransferase superfamily. RNA methyltransferase TrmH family.</text>
</comment>
<dbReference type="RefSeq" id="WP_168719984.1">
    <property type="nucleotide sequence ID" value="NZ_CP042909.1"/>
</dbReference>
<dbReference type="KEGG" id="tmai:FVE67_07405"/>
<dbReference type="CDD" id="cd18103">
    <property type="entry name" value="SpoU-like_RlmB"/>
    <property type="match status" value="1"/>
</dbReference>
<protein>
    <submittedName>
        <fullName evidence="5">23S rRNA (Guanosine(2251)-2'-O)-methyltransferase RlmB</fullName>
    </submittedName>
</protein>
<evidence type="ECO:0000256" key="3">
    <source>
        <dbReference type="ARBA" id="ARBA00022679"/>
    </source>
</evidence>
<sequence length="250" mass="27173">MAEVVWGINPVLELLRSQPDRVEEIWIAAEGLRGRRARVLELARKLEIPVRVVKRFAPPKVPREASTQGVVAYIREFEYLDLESLLERLSSEKEPVVLFLDELTDPQNVGSLIRSAEALGAKGVVLPRHRACGVTPTVVKASAGAVFHLPVARVTNLRRAILRLREAGFRVLGLEARAERPLFEADLSGPLGLVVGSEGRGLRAGVREACDGLLSIPLSGRVESLNAAVAGALALYEVFRQRHVSGLSSG</sequence>
<dbReference type="InterPro" id="IPR013123">
    <property type="entry name" value="SpoU_subst-bd"/>
</dbReference>
<evidence type="ECO:0000313" key="6">
    <source>
        <dbReference type="Proteomes" id="UP000501253"/>
    </source>
</evidence>
<keyword evidence="6" id="KW-1185">Reference proteome</keyword>
<dbReference type="EMBL" id="CP042909">
    <property type="protein sequence ID" value="QJA06630.1"/>
    <property type="molecule type" value="Genomic_DNA"/>
</dbReference>
<dbReference type="GO" id="GO:0032259">
    <property type="term" value="P:methylation"/>
    <property type="evidence" value="ECO:0007669"/>
    <property type="project" value="UniProtKB-KW"/>
</dbReference>
<dbReference type="SMART" id="SM00967">
    <property type="entry name" value="SpoU_sub_bind"/>
    <property type="match status" value="1"/>
</dbReference>
<dbReference type="NCBIfam" id="TIGR00186">
    <property type="entry name" value="rRNA_methyl_3"/>
    <property type="match status" value="1"/>
</dbReference>
<accession>A0A6H1WTX3</accession>
<dbReference type="InterPro" id="IPR029026">
    <property type="entry name" value="tRNA_m1G_MTases_N"/>
</dbReference>
<dbReference type="Gene3D" id="3.30.1330.30">
    <property type="match status" value="1"/>
</dbReference>
<dbReference type="Pfam" id="PF00588">
    <property type="entry name" value="SpoU_methylase"/>
    <property type="match status" value="1"/>
</dbReference>
<reference evidence="5 6" key="1">
    <citation type="submission" date="2019-08" db="EMBL/GenBank/DDBJ databases">
        <title>Complete genome sequence of Thermosulfurimonas marina SU872T, an anaerobic thermophilic chemolithoautotrophic bacterium isolated from a shallow marine hydrothermal vent.</title>
        <authorList>
            <person name="Allioux M."/>
            <person name="Jebbar M."/>
            <person name="Slobodkina G."/>
            <person name="Slobodkin A."/>
            <person name="Moalic Y."/>
            <person name="Frolova A."/>
            <person name="Shao Z."/>
            <person name="Alain K."/>
        </authorList>
    </citation>
    <scope>NUCLEOTIDE SEQUENCE [LARGE SCALE GENOMIC DNA]</scope>
    <source>
        <strain evidence="5 6">SU872</strain>
    </source>
</reference>
<evidence type="ECO:0000259" key="4">
    <source>
        <dbReference type="SMART" id="SM00967"/>
    </source>
</evidence>
<dbReference type="InterPro" id="IPR001537">
    <property type="entry name" value="SpoU_MeTrfase"/>
</dbReference>
<dbReference type="Gene3D" id="3.40.1280.10">
    <property type="match status" value="1"/>
</dbReference>
<dbReference type="GO" id="GO:0005829">
    <property type="term" value="C:cytosol"/>
    <property type="evidence" value="ECO:0007669"/>
    <property type="project" value="TreeGrafter"/>
</dbReference>
<dbReference type="InterPro" id="IPR029028">
    <property type="entry name" value="Alpha/beta_knot_MTases"/>
</dbReference>
<gene>
    <name evidence="5" type="primary">rlmB</name>
    <name evidence="5" type="ORF">FVE67_07405</name>
</gene>
<dbReference type="InterPro" id="IPR029064">
    <property type="entry name" value="Ribosomal_eL30-like_sf"/>
</dbReference>
<organism evidence="5 6">
    <name type="scientific">Thermosulfurimonas marina</name>
    <dbReference type="NCBI Taxonomy" id="2047767"/>
    <lineage>
        <taxon>Bacteria</taxon>
        <taxon>Pseudomonadati</taxon>
        <taxon>Thermodesulfobacteriota</taxon>
        <taxon>Thermodesulfobacteria</taxon>
        <taxon>Thermodesulfobacteriales</taxon>
        <taxon>Thermodesulfobacteriaceae</taxon>
        <taxon>Thermosulfurimonas</taxon>
    </lineage>
</organism>
<dbReference type="SUPFAM" id="SSF55315">
    <property type="entry name" value="L30e-like"/>
    <property type="match status" value="1"/>
</dbReference>
<dbReference type="PANTHER" id="PTHR46429:SF1">
    <property type="entry name" value="23S RRNA (GUANOSINE-2'-O-)-METHYLTRANSFERASE RLMB"/>
    <property type="match status" value="1"/>
</dbReference>
<name>A0A6H1WTX3_9BACT</name>
<dbReference type="GO" id="GO:0006396">
    <property type="term" value="P:RNA processing"/>
    <property type="evidence" value="ECO:0007669"/>
    <property type="project" value="InterPro"/>
</dbReference>
<dbReference type="PANTHER" id="PTHR46429">
    <property type="entry name" value="23S RRNA (GUANOSINE-2'-O-)-METHYLTRANSFERASE RLMB"/>
    <property type="match status" value="1"/>
</dbReference>
<keyword evidence="2 5" id="KW-0489">Methyltransferase</keyword>
<dbReference type="Proteomes" id="UP000501253">
    <property type="component" value="Chromosome"/>
</dbReference>
<dbReference type="GO" id="GO:0008173">
    <property type="term" value="F:RNA methyltransferase activity"/>
    <property type="evidence" value="ECO:0007669"/>
    <property type="project" value="InterPro"/>
</dbReference>
<keyword evidence="3 5" id="KW-0808">Transferase</keyword>
<dbReference type="GO" id="GO:0003723">
    <property type="term" value="F:RNA binding"/>
    <property type="evidence" value="ECO:0007669"/>
    <property type="project" value="InterPro"/>
</dbReference>
<dbReference type="FunFam" id="3.40.1280.10:FF:000008">
    <property type="entry name" value="Group 3 RNA methyltransferase TrmH"/>
    <property type="match status" value="1"/>
</dbReference>